<comment type="caution">
    <text evidence="2">The sequence shown here is derived from an EMBL/GenBank/DDBJ whole genome shotgun (WGS) entry which is preliminary data.</text>
</comment>
<dbReference type="EMBL" id="SGPJ01000044">
    <property type="protein sequence ID" value="THH00654.1"/>
    <property type="molecule type" value="Genomic_DNA"/>
</dbReference>
<dbReference type="Proteomes" id="UP000309038">
    <property type="component" value="Unassembled WGS sequence"/>
</dbReference>
<sequence>MLLIGVRHEGTPEGKVEQIGGVDCYIATPSVEYPTDKVILYIPDVFGIQLVNHKLQADDFARNGFKVVVPDIFHDAAPPDALDPGSNFNLGEWFTRNGPDYTEPQVRKVVAALKADGITKIGATGYCYGARTAFNLAFENEKYLAEAKAPLLINSCEFDSIFPAEAQKSADEILGDGKFTPGYKRLYWEGCTHGFAVRGDLSDPKIKAGREGSFKATVEWFLKYL</sequence>
<dbReference type="SUPFAM" id="SSF53474">
    <property type="entry name" value="alpha/beta-Hydrolases"/>
    <property type="match status" value="1"/>
</dbReference>
<proteinExistence type="predicted"/>
<keyword evidence="3" id="KW-1185">Reference proteome</keyword>
<dbReference type="Pfam" id="PF01738">
    <property type="entry name" value="DLH"/>
    <property type="match status" value="1"/>
</dbReference>
<organism evidence="2 3">
    <name type="scientific">Hermanssonia centrifuga</name>
    <dbReference type="NCBI Taxonomy" id="98765"/>
    <lineage>
        <taxon>Eukaryota</taxon>
        <taxon>Fungi</taxon>
        <taxon>Dikarya</taxon>
        <taxon>Basidiomycota</taxon>
        <taxon>Agaricomycotina</taxon>
        <taxon>Agaricomycetes</taxon>
        <taxon>Polyporales</taxon>
        <taxon>Meruliaceae</taxon>
        <taxon>Hermanssonia</taxon>
    </lineage>
</organism>
<dbReference type="Gene3D" id="3.40.50.1820">
    <property type="entry name" value="alpha/beta hydrolase"/>
    <property type="match status" value="1"/>
</dbReference>
<feature type="domain" description="Dienelactone hydrolase" evidence="1">
    <location>
        <begin position="23"/>
        <end position="141"/>
    </location>
</feature>
<name>A0A4S4KQK0_9APHY</name>
<evidence type="ECO:0000313" key="3">
    <source>
        <dbReference type="Proteomes" id="UP000309038"/>
    </source>
</evidence>
<reference evidence="2 3" key="1">
    <citation type="submission" date="2019-02" db="EMBL/GenBank/DDBJ databases">
        <title>Genome sequencing of the rare red list fungi Phlebia centrifuga.</title>
        <authorList>
            <person name="Buettner E."/>
            <person name="Kellner H."/>
        </authorList>
    </citation>
    <scope>NUCLEOTIDE SEQUENCE [LARGE SCALE GENOMIC DNA]</scope>
    <source>
        <strain evidence="2 3">DSM 108282</strain>
    </source>
</reference>
<evidence type="ECO:0000313" key="2">
    <source>
        <dbReference type="EMBL" id="THH00654.1"/>
    </source>
</evidence>
<dbReference type="GO" id="GO:0016787">
    <property type="term" value="F:hydrolase activity"/>
    <property type="evidence" value="ECO:0007669"/>
    <property type="project" value="InterPro"/>
</dbReference>
<dbReference type="InterPro" id="IPR002925">
    <property type="entry name" value="Dienelactn_hydro"/>
</dbReference>
<dbReference type="PANTHER" id="PTHR17630">
    <property type="entry name" value="DIENELACTONE HYDROLASE"/>
    <property type="match status" value="1"/>
</dbReference>
<dbReference type="InterPro" id="IPR029058">
    <property type="entry name" value="AB_hydrolase_fold"/>
</dbReference>
<evidence type="ECO:0000259" key="1">
    <source>
        <dbReference type="Pfam" id="PF01738"/>
    </source>
</evidence>
<accession>A0A4S4KQK0</accession>
<dbReference type="AlphaFoldDB" id="A0A4S4KQK0"/>
<protein>
    <recommendedName>
        <fullName evidence="1">Dienelactone hydrolase domain-containing protein</fullName>
    </recommendedName>
</protein>
<dbReference type="PANTHER" id="PTHR17630:SF44">
    <property type="entry name" value="PROTEIN AIM2"/>
    <property type="match status" value="1"/>
</dbReference>
<gene>
    <name evidence="2" type="ORF">EW026_g1919</name>
</gene>